<reference evidence="12 13" key="1">
    <citation type="submission" date="2019-05" db="EMBL/GenBank/DDBJ databases">
        <title>OXA-830, a novel chromosomally encoded expanded-spectrum class D beta-lactamase in Aeromonas simiae.</title>
        <authorList>
            <person name="Zhou W."/>
            <person name="Chen Q."/>
        </authorList>
    </citation>
    <scope>NUCLEOTIDE SEQUENCE [LARGE SCALE GENOMIC DNA]</scope>
    <source>
        <strain evidence="12 13">A6</strain>
    </source>
</reference>
<dbReference type="GO" id="GO:0008777">
    <property type="term" value="F:acetylornithine deacetylase activity"/>
    <property type="evidence" value="ECO:0007669"/>
    <property type="project" value="UniProtKB-EC"/>
</dbReference>
<keyword evidence="8 12" id="KW-0378">Hydrolase</keyword>
<comment type="cofactor">
    <cofactor evidence="1">
        <name>Zn(2+)</name>
        <dbReference type="ChEBI" id="CHEBI:29105"/>
    </cofactor>
</comment>
<dbReference type="InterPro" id="IPR001261">
    <property type="entry name" value="ArgE/DapE_CS"/>
</dbReference>
<keyword evidence="10" id="KW-0170">Cobalt</keyword>
<dbReference type="Pfam" id="PF07687">
    <property type="entry name" value="M20_dimer"/>
    <property type="match status" value="1"/>
</dbReference>
<dbReference type="SUPFAM" id="SSF53187">
    <property type="entry name" value="Zn-dependent exopeptidases"/>
    <property type="match status" value="1"/>
</dbReference>
<organism evidence="12 13">
    <name type="scientific">Aeromonas simiae</name>
    <dbReference type="NCBI Taxonomy" id="218936"/>
    <lineage>
        <taxon>Bacteria</taxon>
        <taxon>Pseudomonadati</taxon>
        <taxon>Pseudomonadota</taxon>
        <taxon>Gammaproteobacteria</taxon>
        <taxon>Aeromonadales</taxon>
        <taxon>Aeromonadaceae</taxon>
        <taxon>Aeromonas</taxon>
    </lineage>
</organism>
<dbReference type="RefSeq" id="WP_193002687.1">
    <property type="nucleotide sequence ID" value="NZ_CP040449.1"/>
</dbReference>
<keyword evidence="7" id="KW-0479">Metal-binding</keyword>
<name>A0A5J6X0I4_9GAMM</name>
<comment type="similarity">
    <text evidence="3">Belongs to the peptidase M20A family. ArgE subfamily.</text>
</comment>
<dbReference type="AlphaFoldDB" id="A0A5J6X0I4"/>
<dbReference type="Pfam" id="PF01546">
    <property type="entry name" value="Peptidase_M20"/>
    <property type="match status" value="1"/>
</dbReference>
<dbReference type="Proteomes" id="UP000594034">
    <property type="component" value="Chromosome"/>
</dbReference>
<evidence type="ECO:0000313" key="12">
    <source>
        <dbReference type="EMBL" id="QFI56270.1"/>
    </source>
</evidence>
<dbReference type="Gene3D" id="3.40.630.10">
    <property type="entry name" value="Zn peptidases"/>
    <property type="match status" value="1"/>
</dbReference>
<evidence type="ECO:0000259" key="11">
    <source>
        <dbReference type="Pfam" id="PF07687"/>
    </source>
</evidence>
<evidence type="ECO:0000256" key="4">
    <source>
        <dbReference type="ARBA" id="ARBA00022490"/>
    </source>
</evidence>
<dbReference type="CDD" id="cd03894">
    <property type="entry name" value="M20_ArgE"/>
    <property type="match status" value="1"/>
</dbReference>
<dbReference type="PROSITE" id="PS00758">
    <property type="entry name" value="ARGE_DAPE_CPG2_1"/>
    <property type="match status" value="1"/>
</dbReference>
<dbReference type="PANTHER" id="PTHR43808:SF1">
    <property type="entry name" value="ACETYLORNITHINE DEACETYLASE"/>
    <property type="match status" value="1"/>
</dbReference>
<dbReference type="FunFam" id="3.30.70.360:FF:000003">
    <property type="entry name" value="Acetylornithine deacetylase"/>
    <property type="match status" value="1"/>
</dbReference>
<protein>
    <submittedName>
        <fullName evidence="12">Acetylornithine deacetylase</fullName>
        <ecNumber evidence="12">3.5.1.16</ecNumber>
    </submittedName>
</protein>
<dbReference type="InterPro" id="IPR010169">
    <property type="entry name" value="AcOrn-deacetyl"/>
</dbReference>
<keyword evidence="5" id="KW-0055">Arginine biosynthesis</keyword>
<sequence length="381" mass="41631">MASTDFFSLYKNIIAIPSISSTDPKWDQSNEAVIRLLADWFSGLGFRIEVTALPDLPGKFNLVATLGEGEGGLLLAGHTDTVPFDEGAWNKDPFKVTEEGNRLYGLGTIDMKGFFAFIVEALKEIDPTQLKKPLRILATADEETTMAGARAIAAAAELKPDYAVIGEPTGLVPVLAHKGHMSEAIRITGKSGHSSDPANGVNALELMHQAMGQILGLQRRLKEQYADPRFAVPQPTLNLGYIQGGDSPNRICGCCELHIDMRPTPQVGPEELMGMLKEALSPIEIHQPGCLHLQHLHEPIPPYACPDDAVLVREAERASGRRAESVNYCTEAPFIQQLGCETIVLGPGHIAQAHQPDEYLDLSFVEPTKQVLRHLIQRFCM</sequence>
<dbReference type="Gene3D" id="3.30.70.360">
    <property type="match status" value="1"/>
</dbReference>
<evidence type="ECO:0000256" key="2">
    <source>
        <dbReference type="ARBA" id="ARBA00004496"/>
    </source>
</evidence>
<proteinExistence type="inferred from homology"/>
<dbReference type="PROSITE" id="PS00759">
    <property type="entry name" value="ARGE_DAPE_CPG2_2"/>
    <property type="match status" value="1"/>
</dbReference>
<evidence type="ECO:0000256" key="1">
    <source>
        <dbReference type="ARBA" id="ARBA00001947"/>
    </source>
</evidence>
<evidence type="ECO:0000256" key="3">
    <source>
        <dbReference type="ARBA" id="ARBA00005691"/>
    </source>
</evidence>
<dbReference type="KEGG" id="asim:FE240_17235"/>
<dbReference type="GO" id="GO:0006526">
    <property type="term" value="P:L-arginine biosynthetic process"/>
    <property type="evidence" value="ECO:0007669"/>
    <property type="project" value="UniProtKB-KW"/>
</dbReference>
<dbReference type="SUPFAM" id="SSF55031">
    <property type="entry name" value="Bacterial exopeptidase dimerisation domain"/>
    <property type="match status" value="1"/>
</dbReference>
<evidence type="ECO:0000256" key="5">
    <source>
        <dbReference type="ARBA" id="ARBA00022571"/>
    </source>
</evidence>
<dbReference type="InterPro" id="IPR050072">
    <property type="entry name" value="Peptidase_M20A"/>
</dbReference>
<dbReference type="NCBIfam" id="TIGR01892">
    <property type="entry name" value="AcOrn-deacetyl"/>
    <property type="match status" value="1"/>
</dbReference>
<dbReference type="HAMAP" id="MF_01108">
    <property type="entry name" value="ArgE"/>
    <property type="match status" value="1"/>
</dbReference>
<comment type="subcellular location">
    <subcellularLocation>
        <location evidence="2">Cytoplasm</location>
    </subcellularLocation>
</comment>
<evidence type="ECO:0000256" key="10">
    <source>
        <dbReference type="ARBA" id="ARBA00023285"/>
    </source>
</evidence>
<dbReference type="EC" id="3.5.1.16" evidence="12"/>
<dbReference type="PANTHER" id="PTHR43808">
    <property type="entry name" value="ACETYLORNITHINE DEACETYLASE"/>
    <property type="match status" value="1"/>
</dbReference>
<dbReference type="GO" id="GO:0046872">
    <property type="term" value="F:metal ion binding"/>
    <property type="evidence" value="ECO:0007669"/>
    <property type="project" value="UniProtKB-KW"/>
</dbReference>
<evidence type="ECO:0000256" key="7">
    <source>
        <dbReference type="ARBA" id="ARBA00022723"/>
    </source>
</evidence>
<dbReference type="InterPro" id="IPR002933">
    <property type="entry name" value="Peptidase_M20"/>
</dbReference>
<evidence type="ECO:0000256" key="8">
    <source>
        <dbReference type="ARBA" id="ARBA00022801"/>
    </source>
</evidence>
<keyword evidence="4" id="KW-0963">Cytoplasm</keyword>
<evidence type="ECO:0000256" key="6">
    <source>
        <dbReference type="ARBA" id="ARBA00022605"/>
    </source>
</evidence>
<keyword evidence="6" id="KW-0028">Amino-acid biosynthesis</keyword>
<accession>A0A5J6X0I4</accession>
<keyword evidence="9" id="KW-0862">Zinc</keyword>
<dbReference type="EMBL" id="CP040449">
    <property type="protein sequence ID" value="QFI56270.1"/>
    <property type="molecule type" value="Genomic_DNA"/>
</dbReference>
<dbReference type="NCBIfam" id="NF003474">
    <property type="entry name" value="PRK05111.1"/>
    <property type="match status" value="1"/>
</dbReference>
<keyword evidence="13" id="KW-1185">Reference proteome</keyword>
<feature type="domain" description="Peptidase M20 dimerisation" evidence="11">
    <location>
        <begin position="176"/>
        <end position="282"/>
    </location>
</feature>
<dbReference type="GO" id="GO:0005737">
    <property type="term" value="C:cytoplasm"/>
    <property type="evidence" value="ECO:0007669"/>
    <property type="project" value="UniProtKB-SubCell"/>
</dbReference>
<gene>
    <name evidence="12" type="primary">argE</name>
    <name evidence="12" type="ORF">FE240_17235</name>
</gene>
<dbReference type="InterPro" id="IPR011650">
    <property type="entry name" value="Peptidase_M20_dimer"/>
</dbReference>
<dbReference type="InterPro" id="IPR036264">
    <property type="entry name" value="Bact_exopeptidase_dim_dom"/>
</dbReference>
<evidence type="ECO:0000256" key="9">
    <source>
        <dbReference type="ARBA" id="ARBA00022833"/>
    </source>
</evidence>
<evidence type="ECO:0000313" key="13">
    <source>
        <dbReference type="Proteomes" id="UP000594034"/>
    </source>
</evidence>